<proteinExistence type="predicted"/>
<gene>
    <name evidence="2" type="ORF">JYU34_018887</name>
</gene>
<evidence type="ECO:0000313" key="3">
    <source>
        <dbReference type="Proteomes" id="UP000823941"/>
    </source>
</evidence>
<reference evidence="2 3" key="1">
    <citation type="submission" date="2021-06" db="EMBL/GenBank/DDBJ databases">
        <title>A haploid diamondback moth (Plutella xylostella L.) genome assembly resolves 31 chromosomes and identifies a diamide resistance mutation.</title>
        <authorList>
            <person name="Ward C.M."/>
            <person name="Perry K.D."/>
            <person name="Baker G."/>
            <person name="Powis K."/>
            <person name="Heckel D.G."/>
            <person name="Baxter S.W."/>
        </authorList>
    </citation>
    <scope>NUCLEOTIDE SEQUENCE [LARGE SCALE GENOMIC DNA]</scope>
    <source>
        <strain evidence="2 3">LV</strain>
        <tissue evidence="2">Single pupa</tissue>
    </source>
</reference>
<dbReference type="Proteomes" id="UP000823941">
    <property type="component" value="Chromosome 25"/>
</dbReference>
<dbReference type="EMBL" id="JAHIBW010000025">
    <property type="protein sequence ID" value="KAG7298118.1"/>
    <property type="molecule type" value="Genomic_DNA"/>
</dbReference>
<organism evidence="2 3">
    <name type="scientific">Plutella xylostella</name>
    <name type="common">Diamondback moth</name>
    <name type="synonym">Plutella maculipennis</name>
    <dbReference type="NCBI Taxonomy" id="51655"/>
    <lineage>
        <taxon>Eukaryota</taxon>
        <taxon>Metazoa</taxon>
        <taxon>Ecdysozoa</taxon>
        <taxon>Arthropoda</taxon>
        <taxon>Hexapoda</taxon>
        <taxon>Insecta</taxon>
        <taxon>Pterygota</taxon>
        <taxon>Neoptera</taxon>
        <taxon>Endopterygota</taxon>
        <taxon>Lepidoptera</taxon>
        <taxon>Glossata</taxon>
        <taxon>Ditrysia</taxon>
        <taxon>Yponomeutoidea</taxon>
        <taxon>Plutellidae</taxon>
        <taxon>Plutella</taxon>
    </lineage>
</organism>
<name>A0ABQ7Q2K4_PLUXY</name>
<keyword evidence="1" id="KW-0732">Signal</keyword>
<feature type="signal peptide" evidence="1">
    <location>
        <begin position="1"/>
        <end position="15"/>
    </location>
</feature>
<keyword evidence="3" id="KW-1185">Reference proteome</keyword>
<evidence type="ECO:0000256" key="1">
    <source>
        <dbReference type="SAM" id="SignalP"/>
    </source>
</evidence>
<feature type="chain" id="PRO_5045867868" evidence="1">
    <location>
        <begin position="16"/>
        <end position="322"/>
    </location>
</feature>
<protein>
    <submittedName>
        <fullName evidence="2">Uncharacterized protein</fullName>
    </submittedName>
</protein>
<accession>A0ABQ7Q2K4</accession>
<sequence length="322" mass="36224">MSIFFLLLAVCFVNGVKYDGLRVKFGWSDALANKEYFFKLPRTALEAEGLEWTRTERPPGPLPELRMYCQQGRAVCPLYDAAGFVAGLQLALPVENFESLAIKPEKKFTKWSAPGTLGDPARDYWTTTQYFVSEESMKAGAGPQLENGETLQDGAVWVKGQDGVLLRVPSTEQELNTTAFKKQNCIPNMGTHYYYNMTPQMKCEDFLPWFALVSRGDLVGTGFQMFGKLTKPPAKLTDWFERPPSPKKSAEITIPLAPPCLGEWAQSYGVVSLHIYYIDEPWKIKCETGDSIRPAPALDRFMLNGYRYASQVADEFKKLFSG</sequence>
<comment type="caution">
    <text evidence="2">The sequence shown here is derived from an EMBL/GenBank/DDBJ whole genome shotgun (WGS) entry which is preliminary data.</text>
</comment>
<evidence type="ECO:0000313" key="2">
    <source>
        <dbReference type="EMBL" id="KAG7298118.1"/>
    </source>
</evidence>